<reference evidence="1" key="1">
    <citation type="submission" date="2018-05" db="EMBL/GenBank/DDBJ databases">
        <authorList>
            <person name="Lanie J.A."/>
            <person name="Ng W.-L."/>
            <person name="Kazmierczak K.M."/>
            <person name="Andrzejewski T.M."/>
            <person name="Davidsen T.M."/>
            <person name="Wayne K.J."/>
            <person name="Tettelin H."/>
            <person name="Glass J.I."/>
            <person name="Rusch D."/>
            <person name="Podicherti R."/>
            <person name="Tsui H.-C.T."/>
            <person name="Winkler M.E."/>
        </authorList>
    </citation>
    <scope>NUCLEOTIDE SEQUENCE</scope>
</reference>
<gene>
    <name evidence="1" type="ORF">METZ01_LOCUS350323</name>
</gene>
<evidence type="ECO:0000313" key="1">
    <source>
        <dbReference type="EMBL" id="SVC97469.1"/>
    </source>
</evidence>
<accession>A0A382RIE3</accession>
<dbReference type="Gene3D" id="3.20.20.140">
    <property type="entry name" value="Metal-dependent hydrolases"/>
    <property type="match status" value="1"/>
</dbReference>
<name>A0A382RIE3_9ZZZZ</name>
<proteinExistence type="predicted"/>
<dbReference type="AlphaFoldDB" id="A0A382RIE3"/>
<sequence length="89" mass="10685">MFQGFKVIDADAHMQEPYDIWSDFIEREFFDRRPLVAEHESRTHFYYAPCEIFPEGTKKQRGLGARVMPEIQREGSKRKHPEAWQAYYS</sequence>
<organism evidence="1">
    <name type="scientific">marine metagenome</name>
    <dbReference type="NCBI Taxonomy" id="408172"/>
    <lineage>
        <taxon>unclassified sequences</taxon>
        <taxon>metagenomes</taxon>
        <taxon>ecological metagenomes</taxon>
    </lineage>
</organism>
<feature type="non-terminal residue" evidence="1">
    <location>
        <position position="89"/>
    </location>
</feature>
<dbReference type="EMBL" id="UINC01121956">
    <property type="protein sequence ID" value="SVC97469.1"/>
    <property type="molecule type" value="Genomic_DNA"/>
</dbReference>
<protein>
    <submittedName>
        <fullName evidence="1">Uncharacterized protein</fullName>
    </submittedName>
</protein>